<evidence type="ECO:0000313" key="7">
    <source>
        <dbReference type="EMBL" id="MBC5659207.1"/>
    </source>
</evidence>
<dbReference type="Pfam" id="PF03788">
    <property type="entry name" value="LrgA"/>
    <property type="match status" value="1"/>
</dbReference>
<feature type="transmembrane region" description="Helical" evidence="6">
    <location>
        <begin position="84"/>
        <end position="107"/>
    </location>
</feature>
<keyword evidence="8" id="KW-1185">Reference proteome</keyword>
<organism evidence="7 8">
    <name type="scientific">Anaerosacchariphilus hominis</name>
    <dbReference type="NCBI Taxonomy" id="2763017"/>
    <lineage>
        <taxon>Bacteria</taxon>
        <taxon>Bacillati</taxon>
        <taxon>Bacillota</taxon>
        <taxon>Clostridia</taxon>
        <taxon>Lachnospirales</taxon>
        <taxon>Lachnospiraceae</taxon>
        <taxon>Anaerosacchariphilus</taxon>
    </lineage>
</organism>
<dbReference type="InterPro" id="IPR005538">
    <property type="entry name" value="LrgA/CidA"/>
</dbReference>
<name>A0A923LBQ0_9FIRM</name>
<comment type="subcellular location">
    <subcellularLocation>
        <location evidence="1">Cell membrane</location>
        <topology evidence="1">Multi-pass membrane protein</topology>
    </subcellularLocation>
</comment>
<evidence type="ECO:0000256" key="1">
    <source>
        <dbReference type="ARBA" id="ARBA00004651"/>
    </source>
</evidence>
<evidence type="ECO:0000256" key="4">
    <source>
        <dbReference type="ARBA" id="ARBA00022989"/>
    </source>
</evidence>
<keyword evidence="3 6" id="KW-0812">Transmembrane</keyword>
<dbReference type="EMBL" id="JACOOR010000003">
    <property type="protein sequence ID" value="MBC5659207.1"/>
    <property type="molecule type" value="Genomic_DNA"/>
</dbReference>
<dbReference type="PANTHER" id="PTHR33931">
    <property type="entry name" value="HOLIN-LIKE PROTEIN CIDA-RELATED"/>
    <property type="match status" value="1"/>
</dbReference>
<dbReference type="GO" id="GO:0005886">
    <property type="term" value="C:plasma membrane"/>
    <property type="evidence" value="ECO:0007669"/>
    <property type="project" value="UniProtKB-SubCell"/>
</dbReference>
<evidence type="ECO:0000256" key="5">
    <source>
        <dbReference type="ARBA" id="ARBA00023136"/>
    </source>
</evidence>
<sequence length="123" mass="13856">MKIIKQVGIIFSICCISVLIEQYLPFAFPASVIGMILLFLLLLTGLLKIDHIREKSDFLLANMAFFFIPAGVNVINYLDILKVNWLPLLLICVFTTVITFAATAYSVRFTMYLLSRGKGGHHE</sequence>
<keyword evidence="5 6" id="KW-0472">Membrane</keyword>
<gene>
    <name evidence="7" type="ORF">H8S44_05410</name>
</gene>
<comment type="caution">
    <text evidence="7">The sequence shown here is derived from an EMBL/GenBank/DDBJ whole genome shotgun (WGS) entry which is preliminary data.</text>
</comment>
<evidence type="ECO:0000256" key="2">
    <source>
        <dbReference type="ARBA" id="ARBA00022475"/>
    </source>
</evidence>
<accession>A0A923LBQ0</accession>
<feature type="transmembrane region" description="Helical" evidence="6">
    <location>
        <begin position="30"/>
        <end position="47"/>
    </location>
</feature>
<keyword evidence="2" id="KW-1003">Cell membrane</keyword>
<evidence type="ECO:0000256" key="3">
    <source>
        <dbReference type="ARBA" id="ARBA00022692"/>
    </source>
</evidence>
<evidence type="ECO:0000256" key="6">
    <source>
        <dbReference type="SAM" id="Phobius"/>
    </source>
</evidence>
<feature type="transmembrane region" description="Helical" evidence="6">
    <location>
        <begin position="59"/>
        <end position="78"/>
    </location>
</feature>
<feature type="transmembrane region" description="Helical" evidence="6">
    <location>
        <begin position="7"/>
        <end position="24"/>
    </location>
</feature>
<reference evidence="7" key="1">
    <citation type="submission" date="2020-08" db="EMBL/GenBank/DDBJ databases">
        <title>Genome public.</title>
        <authorList>
            <person name="Liu C."/>
            <person name="Sun Q."/>
        </authorList>
    </citation>
    <scope>NUCLEOTIDE SEQUENCE</scope>
    <source>
        <strain evidence="7">NSJ-68</strain>
    </source>
</reference>
<keyword evidence="4 6" id="KW-1133">Transmembrane helix</keyword>
<protein>
    <submittedName>
        <fullName evidence="7">CidA/LrgA family protein</fullName>
    </submittedName>
</protein>
<proteinExistence type="predicted"/>
<dbReference type="RefSeq" id="WP_186871618.1">
    <property type="nucleotide sequence ID" value="NZ_JACOOR010000003.1"/>
</dbReference>
<dbReference type="Proteomes" id="UP000649345">
    <property type="component" value="Unassembled WGS sequence"/>
</dbReference>
<dbReference type="PANTHER" id="PTHR33931:SF2">
    <property type="entry name" value="HOLIN-LIKE PROTEIN CIDA"/>
    <property type="match status" value="1"/>
</dbReference>
<evidence type="ECO:0000313" key="8">
    <source>
        <dbReference type="Proteomes" id="UP000649345"/>
    </source>
</evidence>
<dbReference type="AlphaFoldDB" id="A0A923LBQ0"/>